<dbReference type="Proteomes" id="UP000271162">
    <property type="component" value="Unassembled WGS sequence"/>
</dbReference>
<gene>
    <name evidence="2" type="ORF">NBR_LOCUS9621</name>
</gene>
<sequence>MRATFRYYHRAYVTGRPLVSASTRESTPVGERPVDHGASQCAESSRRRCENGGHAEGGEVRGIVTKHTLST</sequence>
<keyword evidence="3" id="KW-1185">Reference proteome</keyword>
<evidence type="ECO:0000256" key="1">
    <source>
        <dbReference type="SAM" id="MobiDB-lite"/>
    </source>
</evidence>
<reference evidence="2 3" key="2">
    <citation type="submission" date="2018-11" db="EMBL/GenBank/DDBJ databases">
        <authorList>
            <consortium name="Pathogen Informatics"/>
        </authorList>
    </citation>
    <scope>NUCLEOTIDE SEQUENCE [LARGE SCALE GENOMIC DNA]</scope>
</reference>
<dbReference type="WBParaSite" id="NBR_0000962001-mRNA-1">
    <property type="protein sequence ID" value="NBR_0000962001-mRNA-1"/>
    <property type="gene ID" value="NBR_0000962001"/>
</dbReference>
<feature type="region of interest" description="Disordered" evidence="1">
    <location>
        <begin position="19"/>
        <end position="58"/>
    </location>
</feature>
<proteinExistence type="predicted"/>
<feature type="compositionally biased region" description="Basic and acidic residues" evidence="1">
    <location>
        <begin position="44"/>
        <end position="58"/>
    </location>
</feature>
<name>A0A0N4Y1U6_NIPBR</name>
<dbReference type="EMBL" id="UYSL01020168">
    <property type="protein sequence ID" value="VDL73210.1"/>
    <property type="molecule type" value="Genomic_DNA"/>
</dbReference>
<evidence type="ECO:0000313" key="3">
    <source>
        <dbReference type="Proteomes" id="UP000271162"/>
    </source>
</evidence>
<protein>
    <submittedName>
        <fullName evidence="2 4">Uncharacterized protein</fullName>
    </submittedName>
</protein>
<reference evidence="4" key="1">
    <citation type="submission" date="2017-02" db="UniProtKB">
        <authorList>
            <consortium name="WormBaseParasite"/>
        </authorList>
    </citation>
    <scope>IDENTIFICATION</scope>
</reference>
<evidence type="ECO:0000313" key="4">
    <source>
        <dbReference type="WBParaSite" id="NBR_0000962001-mRNA-1"/>
    </source>
</evidence>
<dbReference type="AlphaFoldDB" id="A0A0N4Y1U6"/>
<evidence type="ECO:0000313" key="2">
    <source>
        <dbReference type="EMBL" id="VDL73210.1"/>
    </source>
</evidence>
<organism evidence="4">
    <name type="scientific">Nippostrongylus brasiliensis</name>
    <name type="common">Rat hookworm</name>
    <dbReference type="NCBI Taxonomy" id="27835"/>
    <lineage>
        <taxon>Eukaryota</taxon>
        <taxon>Metazoa</taxon>
        <taxon>Ecdysozoa</taxon>
        <taxon>Nematoda</taxon>
        <taxon>Chromadorea</taxon>
        <taxon>Rhabditida</taxon>
        <taxon>Rhabditina</taxon>
        <taxon>Rhabditomorpha</taxon>
        <taxon>Strongyloidea</taxon>
        <taxon>Heligmosomidae</taxon>
        <taxon>Nippostrongylus</taxon>
    </lineage>
</organism>
<accession>A0A0N4Y1U6</accession>